<dbReference type="CDD" id="cd01949">
    <property type="entry name" value="GGDEF"/>
    <property type="match status" value="1"/>
</dbReference>
<feature type="transmembrane region" description="Helical" evidence="2">
    <location>
        <begin position="200"/>
        <end position="221"/>
    </location>
</feature>
<dbReference type="InterPro" id="IPR001633">
    <property type="entry name" value="EAL_dom"/>
</dbReference>
<gene>
    <name evidence="5" type="ORF">HQ393_00395</name>
</gene>
<feature type="domain" description="EAL" evidence="3">
    <location>
        <begin position="449"/>
        <end position="702"/>
    </location>
</feature>
<dbReference type="Gene3D" id="3.30.70.270">
    <property type="match status" value="1"/>
</dbReference>
<dbReference type="InterPro" id="IPR052155">
    <property type="entry name" value="Biofilm_reg_signaling"/>
</dbReference>
<dbReference type="InterPro" id="IPR035919">
    <property type="entry name" value="EAL_sf"/>
</dbReference>
<evidence type="ECO:0000313" key="5">
    <source>
        <dbReference type="EMBL" id="QLG86823.1"/>
    </source>
</evidence>
<dbReference type="InterPro" id="IPR029787">
    <property type="entry name" value="Nucleotide_cyclase"/>
</dbReference>
<dbReference type="PROSITE" id="PS50887">
    <property type="entry name" value="GGDEF"/>
    <property type="match status" value="1"/>
</dbReference>
<reference evidence="5 6" key="1">
    <citation type="submission" date="2020-07" db="EMBL/GenBank/DDBJ databases">
        <title>Complete genome sequence of Chitinibacter sp. 2T18.</title>
        <authorList>
            <person name="Bae J.-W."/>
            <person name="Choi J.-W."/>
        </authorList>
    </citation>
    <scope>NUCLEOTIDE SEQUENCE [LARGE SCALE GENOMIC DNA]</scope>
    <source>
        <strain evidence="5 6">2T18</strain>
    </source>
</reference>
<dbReference type="InterPro" id="IPR043128">
    <property type="entry name" value="Rev_trsase/Diguanyl_cyclase"/>
</dbReference>
<dbReference type="Proteomes" id="UP000509597">
    <property type="component" value="Chromosome"/>
</dbReference>
<dbReference type="SUPFAM" id="SSF55073">
    <property type="entry name" value="Nucleotide cyclase"/>
    <property type="match status" value="1"/>
</dbReference>
<feature type="coiled-coil region" evidence="1">
    <location>
        <begin position="227"/>
        <end position="279"/>
    </location>
</feature>
<proteinExistence type="predicted"/>
<dbReference type="Pfam" id="PF00563">
    <property type="entry name" value="EAL"/>
    <property type="match status" value="1"/>
</dbReference>
<evidence type="ECO:0000256" key="2">
    <source>
        <dbReference type="SAM" id="Phobius"/>
    </source>
</evidence>
<evidence type="ECO:0000259" key="3">
    <source>
        <dbReference type="PROSITE" id="PS50883"/>
    </source>
</evidence>
<dbReference type="PROSITE" id="PS50883">
    <property type="entry name" value="EAL"/>
    <property type="match status" value="1"/>
</dbReference>
<dbReference type="CDD" id="cd01948">
    <property type="entry name" value="EAL"/>
    <property type="match status" value="1"/>
</dbReference>
<evidence type="ECO:0000313" key="6">
    <source>
        <dbReference type="Proteomes" id="UP000509597"/>
    </source>
</evidence>
<evidence type="ECO:0000256" key="1">
    <source>
        <dbReference type="SAM" id="Coils"/>
    </source>
</evidence>
<dbReference type="AlphaFoldDB" id="A0A7H9BDN8"/>
<dbReference type="Gene3D" id="3.20.20.450">
    <property type="entry name" value="EAL domain"/>
    <property type="match status" value="1"/>
</dbReference>
<feature type="domain" description="GGDEF" evidence="4">
    <location>
        <begin position="307"/>
        <end position="440"/>
    </location>
</feature>
<dbReference type="NCBIfam" id="TIGR00254">
    <property type="entry name" value="GGDEF"/>
    <property type="match status" value="1"/>
</dbReference>
<dbReference type="SUPFAM" id="SSF141868">
    <property type="entry name" value="EAL domain-like"/>
    <property type="match status" value="1"/>
</dbReference>
<dbReference type="FunFam" id="3.30.70.270:FF:000001">
    <property type="entry name" value="Diguanylate cyclase domain protein"/>
    <property type="match status" value="1"/>
</dbReference>
<feature type="transmembrane region" description="Helical" evidence="2">
    <location>
        <begin position="15"/>
        <end position="38"/>
    </location>
</feature>
<keyword evidence="6" id="KW-1185">Reference proteome</keyword>
<dbReference type="PANTHER" id="PTHR44757">
    <property type="entry name" value="DIGUANYLATE CYCLASE DGCP"/>
    <property type="match status" value="1"/>
</dbReference>
<dbReference type="SMART" id="SM00267">
    <property type="entry name" value="GGDEF"/>
    <property type="match status" value="1"/>
</dbReference>
<evidence type="ECO:0000259" key="4">
    <source>
        <dbReference type="PROSITE" id="PS50887"/>
    </source>
</evidence>
<keyword evidence="1" id="KW-0175">Coiled coil</keyword>
<dbReference type="GO" id="GO:0003824">
    <property type="term" value="F:catalytic activity"/>
    <property type="evidence" value="ECO:0007669"/>
    <property type="project" value="UniProtKB-ARBA"/>
</dbReference>
<dbReference type="Pfam" id="PF00990">
    <property type="entry name" value="GGDEF"/>
    <property type="match status" value="1"/>
</dbReference>
<dbReference type="KEGG" id="chiz:HQ393_00395"/>
<protein>
    <submittedName>
        <fullName evidence="5">EAL domain-containing protein</fullName>
    </submittedName>
</protein>
<keyword evidence="2" id="KW-0472">Membrane</keyword>
<dbReference type="RefSeq" id="WP_179356909.1">
    <property type="nucleotide sequence ID" value="NZ_CP058627.1"/>
</dbReference>
<keyword evidence="2" id="KW-1133">Transmembrane helix</keyword>
<sequence>MPEYLAPMRSKPFNLIRYFFLLSLGIMSIATLLMTGYLQHYSSEQLLKLEKVRASSMVQVFENSLWPQFRPLTLLDKTQLLKQSSQGQLMSNVIQLMKGTDVIKIKVYALNGLTVFSTDPKQVGEVEEDNDGFKSALANVPASELAHKHSIDSFERALVDRDVISTYVPVHGANEKVEGVLEIYVDATPFIKAMSEQLRWLAVAICFLMVILFLVQMLVVMRAGNIINKQAAELEEANRDLDRRVEERTFALGQANLQLEAEVIERRNAEERLDQLAHHDPLTNLPNRLLFNEQLEQRLLQAPDHPHHLAVLFIDLDRFKDVNDTLGHFIGDQLLIAVTARLIKQVRADDTLARLGGDEFVCILNTQAGRETASQIAGQLLALFSQPFHINNNDIFLSASIGISFAPEDGMDVNTLVRNADIAMYQAKAAGRNRFQCYTRAMSVAAEERVRIERYLRQAIEHNELTVHFQAKVDSNSGQLVGAEALARWHSEALGHVPPVRFIPVAEDTGLIVALGDQILEKTCQQLRDWRSSGFNIPCVSVNLSVKQLERTDFPAHLAQLLHLYQLPATALELEITESVIMAVDDAIETLDAIRALGVKLSIDDFGTGYSSLAYLKQLPVQVLKIDRAFILGIGSGKDNEAIIRTIISLASSLGLSTVAEGVEEATQIRFLQEEGCSTIQGFYYGKPLPAAAFHQQWRSNTRPPITELHASK</sequence>
<name>A0A7H9BDN8_9NEIS</name>
<keyword evidence="2" id="KW-0812">Transmembrane</keyword>
<accession>A0A7H9BDN8</accession>
<dbReference type="SMART" id="SM00052">
    <property type="entry name" value="EAL"/>
    <property type="match status" value="1"/>
</dbReference>
<dbReference type="PANTHER" id="PTHR44757:SF2">
    <property type="entry name" value="BIOFILM ARCHITECTURE MAINTENANCE PROTEIN MBAA"/>
    <property type="match status" value="1"/>
</dbReference>
<dbReference type="EMBL" id="CP058627">
    <property type="protein sequence ID" value="QLG86823.1"/>
    <property type="molecule type" value="Genomic_DNA"/>
</dbReference>
<organism evidence="5 6">
    <name type="scientific">Chitinibacter bivalviorum</name>
    <dbReference type="NCBI Taxonomy" id="2739434"/>
    <lineage>
        <taxon>Bacteria</taxon>
        <taxon>Pseudomonadati</taxon>
        <taxon>Pseudomonadota</taxon>
        <taxon>Betaproteobacteria</taxon>
        <taxon>Neisseriales</taxon>
        <taxon>Chitinibacteraceae</taxon>
        <taxon>Chitinibacter</taxon>
    </lineage>
</organism>
<dbReference type="InterPro" id="IPR000160">
    <property type="entry name" value="GGDEF_dom"/>
</dbReference>